<dbReference type="Gene3D" id="1.25.40.10">
    <property type="entry name" value="Tetratricopeptide repeat domain"/>
    <property type="match status" value="1"/>
</dbReference>
<reference evidence="2 3" key="1">
    <citation type="submission" date="2018-08" db="EMBL/GenBank/DDBJ databases">
        <title>A genome reference for cultivated species of the human gut microbiota.</title>
        <authorList>
            <person name="Zou Y."/>
            <person name="Xue W."/>
            <person name="Luo G."/>
        </authorList>
    </citation>
    <scope>NUCLEOTIDE SEQUENCE [LARGE SCALE GENOMIC DNA]</scope>
    <source>
        <strain evidence="2 3">AM18-14LB</strain>
    </source>
</reference>
<dbReference type="AlphaFoldDB" id="A0A414WA79"/>
<dbReference type="InterPro" id="IPR011990">
    <property type="entry name" value="TPR-like_helical_dom_sf"/>
</dbReference>
<organism evidence="2 3">
    <name type="scientific">Bacteroides uniformis</name>
    <dbReference type="NCBI Taxonomy" id="820"/>
    <lineage>
        <taxon>Bacteria</taxon>
        <taxon>Pseudomonadati</taxon>
        <taxon>Bacteroidota</taxon>
        <taxon>Bacteroidia</taxon>
        <taxon>Bacteroidales</taxon>
        <taxon>Bacteroidaceae</taxon>
        <taxon>Bacteroides</taxon>
    </lineage>
</organism>
<dbReference type="SUPFAM" id="SSF48452">
    <property type="entry name" value="TPR-like"/>
    <property type="match status" value="1"/>
</dbReference>
<comment type="caution">
    <text evidence="2">The sequence shown here is derived from an EMBL/GenBank/DDBJ whole genome shotgun (WGS) entry which is preliminary data.</text>
</comment>
<evidence type="ECO:0000313" key="3">
    <source>
        <dbReference type="Proteomes" id="UP000283766"/>
    </source>
</evidence>
<keyword evidence="1" id="KW-0802">TPR repeat</keyword>
<feature type="repeat" description="TPR" evidence="1">
    <location>
        <begin position="656"/>
        <end position="689"/>
    </location>
</feature>
<proteinExistence type="predicted"/>
<evidence type="ECO:0000313" key="2">
    <source>
        <dbReference type="EMBL" id="RHH29367.1"/>
    </source>
</evidence>
<gene>
    <name evidence="2" type="ORF">DW216_13990</name>
</gene>
<dbReference type="Proteomes" id="UP000283766">
    <property type="component" value="Unassembled WGS sequence"/>
</dbReference>
<dbReference type="PROSITE" id="PS50005">
    <property type="entry name" value="TPR"/>
    <property type="match status" value="1"/>
</dbReference>
<dbReference type="InterPro" id="IPR019734">
    <property type="entry name" value="TPR_rpt"/>
</dbReference>
<sequence>MESNLELLKKSLLHNNPNLFIGAGFSLGANNNTIPNGRDLSKKILSELLNYSPTSEEFKQLKEYSLPKICSYTTTKVGKDKLYQYLQSVFQNINPAPFHFSFSKYPWSKIFSTNIDDVVENVYTKSNQDLIIQNSRYCSTKINKNSPELFKLHGCVNNIDEGIIFDEEEYINSLLDIQDYRFGVLAVEIQNKDFIFVGSNYDDFNIKYYLNLYASTTFTSARGKLFFINPYPNLMFESEIEKIGGILLKYTTEDFAKILEDIAICKESMDEVKLEHDGYINIRTNKLKTNNQSGYNSDLFIGAHPQWTDIFYDWDIRIPTIEKEFTEKVKEFETQKDNTFVYTLVGKGYSGKSVILKRLSNILLENNYETISYEGKSFNSNQFANYIKGTSLNKYALVIDDGSYLYNQIEYLRSIIDNVKLVVIISSRPYFHSKRKYGLLNCYHHECFIDIKITDSLSKAVYDKINEKGYLGVLAKIEEEEERLSFIKSSTDISSAIFEITNGKDFKQRFRKDINDIIRTGNFREVLIKLSIFDLLELPYFPKELLVNIYKNRTIGILKRIDDIIRVDKDKTRFKLKNYYLTKLIQDSINSKEILNNLKELLVYISPYVENTSSSYWNEMQSVLMRDKLLKDKLKVNQKDLKAIFYEIKDYYSNNYNYWLQLGIAEQLDKDYEKALNHFTQAEALGPKSYMVKNAIGRNYILQAINENNTELSQELFDKGREMLFQLIDTKEEFQVKAYSIHTYITGLIRYYSNKKEVKISKSEIAKAKSLLDRMLEKDKSDPLFNQTNQQFSKFLIKSGTGRMLKLNSIQDLQVLKEIESVDEDLW</sequence>
<dbReference type="RefSeq" id="WP_118274781.1">
    <property type="nucleotide sequence ID" value="NZ_CAXSNS010000015.1"/>
</dbReference>
<dbReference type="EMBL" id="QRJL01000009">
    <property type="protein sequence ID" value="RHH29367.1"/>
    <property type="molecule type" value="Genomic_DNA"/>
</dbReference>
<accession>A0A414WA79</accession>
<name>A0A414WA79_BACUN</name>
<evidence type="ECO:0000256" key="1">
    <source>
        <dbReference type="PROSITE-ProRule" id="PRU00339"/>
    </source>
</evidence>
<protein>
    <submittedName>
        <fullName evidence="2">Uncharacterized protein</fullName>
    </submittedName>
</protein>
<dbReference type="Pfam" id="PF13289">
    <property type="entry name" value="SIR2_2"/>
    <property type="match status" value="1"/>
</dbReference>